<dbReference type="PANTHER" id="PTHR45724:SF13">
    <property type="entry name" value="AQUAPORIN NIP1-1-RELATED"/>
    <property type="match status" value="1"/>
</dbReference>
<evidence type="ECO:0000256" key="3">
    <source>
        <dbReference type="ARBA" id="ARBA00022692"/>
    </source>
</evidence>
<evidence type="ECO:0000256" key="4">
    <source>
        <dbReference type="ARBA" id="ARBA00022989"/>
    </source>
</evidence>
<keyword evidence="3 6" id="KW-0812">Transmembrane</keyword>
<dbReference type="InterPro" id="IPR034294">
    <property type="entry name" value="Aquaporin_transptr"/>
</dbReference>
<dbReference type="InterPro" id="IPR023271">
    <property type="entry name" value="Aquaporin-like"/>
</dbReference>
<keyword evidence="2" id="KW-0813">Transport</keyword>
<feature type="transmembrane region" description="Helical" evidence="6">
    <location>
        <begin position="82"/>
        <end position="103"/>
    </location>
</feature>
<dbReference type="Gene3D" id="1.20.1080.10">
    <property type="entry name" value="Glycerol uptake facilitator protein"/>
    <property type="match status" value="1"/>
</dbReference>
<keyword evidence="5 6" id="KW-0472">Membrane</keyword>
<name>A0A2N9IJA7_FAGSY</name>
<dbReference type="PANTHER" id="PTHR45724">
    <property type="entry name" value="AQUAPORIN NIP2-1"/>
    <property type="match status" value="1"/>
</dbReference>
<dbReference type="GO" id="GO:0015267">
    <property type="term" value="F:channel activity"/>
    <property type="evidence" value="ECO:0007669"/>
    <property type="project" value="InterPro"/>
</dbReference>
<protein>
    <submittedName>
        <fullName evidence="7">Uncharacterized protein</fullName>
    </submittedName>
</protein>
<dbReference type="Pfam" id="PF00230">
    <property type="entry name" value="MIP"/>
    <property type="match status" value="1"/>
</dbReference>
<dbReference type="AlphaFoldDB" id="A0A2N9IJA7"/>
<gene>
    <name evidence="7" type="ORF">FSB_LOCUS52092</name>
</gene>
<keyword evidence="4 6" id="KW-1133">Transmembrane helix</keyword>
<dbReference type="SUPFAM" id="SSF81338">
    <property type="entry name" value="Aquaporin-like"/>
    <property type="match status" value="1"/>
</dbReference>
<organism evidence="7">
    <name type="scientific">Fagus sylvatica</name>
    <name type="common">Beechnut</name>
    <dbReference type="NCBI Taxonomy" id="28930"/>
    <lineage>
        <taxon>Eukaryota</taxon>
        <taxon>Viridiplantae</taxon>
        <taxon>Streptophyta</taxon>
        <taxon>Embryophyta</taxon>
        <taxon>Tracheophyta</taxon>
        <taxon>Spermatophyta</taxon>
        <taxon>Magnoliopsida</taxon>
        <taxon>eudicotyledons</taxon>
        <taxon>Gunneridae</taxon>
        <taxon>Pentapetalae</taxon>
        <taxon>rosids</taxon>
        <taxon>fabids</taxon>
        <taxon>Fagales</taxon>
        <taxon>Fagaceae</taxon>
        <taxon>Fagus</taxon>
    </lineage>
</organism>
<dbReference type="PRINTS" id="PR00783">
    <property type="entry name" value="MINTRINSICP"/>
</dbReference>
<accession>A0A2N9IJA7</accession>
<evidence type="ECO:0000256" key="5">
    <source>
        <dbReference type="ARBA" id="ARBA00023136"/>
    </source>
</evidence>
<evidence type="ECO:0000256" key="6">
    <source>
        <dbReference type="SAM" id="Phobius"/>
    </source>
</evidence>
<dbReference type="InterPro" id="IPR000425">
    <property type="entry name" value="MIP"/>
</dbReference>
<dbReference type="EMBL" id="OIVN01005846">
    <property type="protein sequence ID" value="SPD24210.1"/>
    <property type="molecule type" value="Genomic_DNA"/>
</dbReference>
<sequence length="764" mass="83474">MDHRLFMEMIQAFVQCLGSREQWPLWGLEKVANTLGIGELAGLAVGSTVLLNVMIAGPTSGASMNPARSLGPAIVHSQYKGIWIYIVATILGAISGAGVYNIIRLKVLSSLPWTYGKCPVDCCWLSASFELSKSALMENAIYEEGSDEHLMLGNDLKQLSLASSSSSPSSSLAAAGAAADRFLVTEFAVDRWITHRGPLGDLSLMIRWAGFPFFFWALGLADGFLAISFHVLSIVGYWACWALDLWWITETEKRGAVILEYDLVEYAKSYDLLMNERLPQQHSYVWELKNALMDLQSVRDDIEEATLCIDTSISRVAELVKECRETTGVVSTIKHIADEVAVEPIDNVTADFDDEVAADAACNVTVDFVDEVAADAACDVTADFVDEVAADAACDVTADFVDEQRLLIVLVPPRMKFRLDASNNIRMKEDEDVDVTKAIGLVAGVMADALVVDFFDFIELFVELVGALRFQSRIPWWTSREKFVVYGSMTNRSMVARLEIFLVFATAGSSAPMAYVVEGVSLFGATPCFGSIPASDLEVASEVCSNIDSAVGHGMRAEGISFPMATTSDVPRTWPCYVRRLGVDDAVHVSEDIDEVGITGEVTVVSPPRRPTIEAGSSIGVGSLSGEVADFLKEFDAKAPNPHPEQYFWSFNGPLVPFGDFWVPNDCSPYLSRLSAGHSDFTKGFKLSIGLDGPMLSLLGSVLAAMDESSLEDVTKTQILAWRSVIQDLMDVGFDLGFMIERLRQTAQCLFGKRIVDEIKALQH</sequence>
<feature type="transmembrane region" description="Helical" evidence="6">
    <location>
        <begin position="213"/>
        <end position="239"/>
    </location>
</feature>
<reference evidence="7" key="1">
    <citation type="submission" date="2018-02" db="EMBL/GenBank/DDBJ databases">
        <authorList>
            <person name="Cohen D.B."/>
            <person name="Kent A.D."/>
        </authorList>
    </citation>
    <scope>NUCLEOTIDE SEQUENCE</scope>
</reference>
<proteinExistence type="predicted"/>
<evidence type="ECO:0000313" key="7">
    <source>
        <dbReference type="EMBL" id="SPD24210.1"/>
    </source>
</evidence>
<feature type="transmembrane region" description="Helical" evidence="6">
    <location>
        <begin position="40"/>
        <end position="62"/>
    </location>
</feature>
<comment type="subcellular location">
    <subcellularLocation>
        <location evidence="1">Membrane</location>
        <topology evidence="1">Multi-pass membrane protein</topology>
    </subcellularLocation>
</comment>
<dbReference type="GO" id="GO:0016020">
    <property type="term" value="C:membrane"/>
    <property type="evidence" value="ECO:0007669"/>
    <property type="project" value="UniProtKB-SubCell"/>
</dbReference>
<evidence type="ECO:0000256" key="1">
    <source>
        <dbReference type="ARBA" id="ARBA00004141"/>
    </source>
</evidence>
<evidence type="ECO:0000256" key="2">
    <source>
        <dbReference type="ARBA" id="ARBA00022448"/>
    </source>
</evidence>